<proteinExistence type="predicted"/>
<evidence type="ECO:0000313" key="3">
    <source>
        <dbReference type="Proteomes" id="UP001493487"/>
    </source>
</evidence>
<keyword evidence="3" id="KW-1185">Reference proteome</keyword>
<gene>
    <name evidence="2" type="ORF">QJS35_11870</name>
</gene>
<comment type="caution">
    <text evidence="2">The sequence shown here is derived from an EMBL/GenBank/DDBJ whole genome shotgun (WGS) entry which is preliminary data.</text>
</comment>
<evidence type="ECO:0000256" key="1">
    <source>
        <dbReference type="SAM" id="Phobius"/>
    </source>
</evidence>
<feature type="transmembrane region" description="Helical" evidence="1">
    <location>
        <begin position="70"/>
        <end position="93"/>
    </location>
</feature>
<name>A0ABV1KSM8_9BACL</name>
<reference evidence="2 3" key="1">
    <citation type="journal article" date="2023" name="Genome Announc.">
        <title>Pan-Genome Analyses of the Genus Cohnella and Proposal of the Novel Species Cohnella silvisoli sp. nov., Isolated from Forest Soil.</title>
        <authorList>
            <person name="Wang C."/>
            <person name="Mao L."/>
            <person name="Bao G."/>
            <person name="Zhu H."/>
        </authorList>
    </citation>
    <scope>NUCLEOTIDE SEQUENCE [LARGE SCALE GENOMIC DNA]</scope>
    <source>
        <strain evidence="2 3">NL03-T5-1</strain>
    </source>
</reference>
<evidence type="ECO:0000313" key="2">
    <source>
        <dbReference type="EMBL" id="MEQ4483094.1"/>
    </source>
</evidence>
<organism evidence="2 3">
    <name type="scientific">Cohnella silvisoli</name>
    <dbReference type="NCBI Taxonomy" id="2873699"/>
    <lineage>
        <taxon>Bacteria</taxon>
        <taxon>Bacillati</taxon>
        <taxon>Bacillota</taxon>
        <taxon>Bacilli</taxon>
        <taxon>Bacillales</taxon>
        <taxon>Paenibacillaceae</taxon>
        <taxon>Cohnella</taxon>
    </lineage>
</organism>
<feature type="transmembrane region" description="Helical" evidence="1">
    <location>
        <begin position="21"/>
        <end position="40"/>
    </location>
</feature>
<keyword evidence="1" id="KW-0812">Transmembrane</keyword>
<sequence length="180" mass="19925">MSSAQTDSNRQRSNNDPQPTNPILFSLKIGFFAGVIWGLVRWLETGLNFTRVSQAFLLDPFVQRKVLGGLYWQTAGLVMFIGMSMLAALLYVLLLKRLQGPWPGIFFGAAWWGLFYAWAGPVIGAVPPLNQIGWSSLTTDCCLFLVWGLFIGYSIAFEFHNEAGREPTKKSAGGKPQTSS</sequence>
<dbReference type="RefSeq" id="WP_232184210.1">
    <property type="nucleotide sequence ID" value="NZ_JAIOAP010000002.1"/>
</dbReference>
<feature type="transmembrane region" description="Helical" evidence="1">
    <location>
        <begin position="105"/>
        <end position="126"/>
    </location>
</feature>
<dbReference type="Proteomes" id="UP001493487">
    <property type="component" value="Unassembled WGS sequence"/>
</dbReference>
<dbReference type="Pfam" id="PF11085">
    <property type="entry name" value="YqhR"/>
    <property type="match status" value="1"/>
</dbReference>
<keyword evidence="1" id="KW-0472">Membrane</keyword>
<feature type="transmembrane region" description="Helical" evidence="1">
    <location>
        <begin position="132"/>
        <end position="156"/>
    </location>
</feature>
<dbReference type="EMBL" id="JASKHM010000006">
    <property type="protein sequence ID" value="MEQ4483094.1"/>
    <property type="molecule type" value="Genomic_DNA"/>
</dbReference>
<accession>A0ABV1KSM8</accession>
<protein>
    <submittedName>
        <fullName evidence="2">YqhR family membrane protein</fullName>
    </submittedName>
</protein>
<dbReference type="InterPro" id="IPR024563">
    <property type="entry name" value="YqhR"/>
</dbReference>
<keyword evidence="1" id="KW-1133">Transmembrane helix</keyword>